<evidence type="ECO:0000256" key="1">
    <source>
        <dbReference type="SAM" id="MobiDB-lite"/>
    </source>
</evidence>
<feature type="compositionally biased region" description="Polar residues" evidence="1">
    <location>
        <begin position="1"/>
        <end position="16"/>
    </location>
</feature>
<evidence type="ECO:0000313" key="4">
    <source>
        <dbReference type="Proteomes" id="UP001208570"/>
    </source>
</evidence>
<proteinExistence type="predicted"/>
<organism evidence="3 4">
    <name type="scientific">Paralvinella palmiformis</name>
    <dbReference type="NCBI Taxonomy" id="53620"/>
    <lineage>
        <taxon>Eukaryota</taxon>
        <taxon>Metazoa</taxon>
        <taxon>Spiralia</taxon>
        <taxon>Lophotrochozoa</taxon>
        <taxon>Annelida</taxon>
        <taxon>Polychaeta</taxon>
        <taxon>Sedentaria</taxon>
        <taxon>Canalipalpata</taxon>
        <taxon>Terebellida</taxon>
        <taxon>Terebelliformia</taxon>
        <taxon>Alvinellidae</taxon>
        <taxon>Paralvinella</taxon>
    </lineage>
</organism>
<feature type="compositionally biased region" description="Basic and acidic residues" evidence="1">
    <location>
        <begin position="25"/>
        <end position="38"/>
    </location>
</feature>
<keyword evidence="2" id="KW-0812">Transmembrane</keyword>
<comment type="caution">
    <text evidence="3">The sequence shown here is derived from an EMBL/GenBank/DDBJ whole genome shotgun (WGS) entry which is preliminary data.</text>
</comment>
<dbReference type="Proteomes" id="UP001208570">
    <property type="component" value="Unassembled WGS sequence"/>
</dbReference>
<keyword evidence="4" id="KW-1185">Reference proteome</keyword>
<dbReference type="Pfam" id="PF01391">
    <property type="entry name" value="Collagen"/>
    <property type="match status" value="1"/>
</dbReference>
<keyword evidence="2" id="KW-0472">Membrane</keyword>
<feature type="transmembrane region" description="Helical" evidence="2">
    <location>
        <begin position="79"/>
        <end position="96"/>
    </location>
</feature>
<name>A0AAD9JXY9_9ANNE</name>
<keyword evidence="2" id="KW-1133">Transmembrane helix</keyword>
<protein>
    <submittedName>
        <fullName evidence="3">Uncharacterized protein</fullName>
    </submittedName>
</protein>
<dbReference type="EMBL" id="JAODUP010000120">
    <property type="protein sequence ID" value="KAK2161177.1"/>
    <property type="molecule type" value="Genomic_DNA"/>
</dbReference>
<dbReference type="InterPro" id="IPR008160">
    <property type="entry name" value="Collagen"/>
</dbReference>
<feature type="region of interest" description="Disordered" evidence="1">
    <location>
        <begin position="1"/>
        <end position="56"/>
    </location>
</feature>
<evidence type="ECO:0000313" key="3">
    <source>
        <dbReference type="EMBL" id="KAK2161177.1"/>
    </source>
</evidence>
<sequence length="97" mass="10163">MRKFSIPSQSCANQCTDGPPGIPGEKGKRGTKGDKGDEGPPGSSGMPGWPGPKASLKVSNGLSDRLPLLAIQMNNNRNIFFYTFPVACVLIAQTGLS</sequence>
<reference evidence="3" key="1">
    <citation type="journal article" date="2023" name="Mol. Biol. Evol.">
        <title>Third-Generation Sequencing Reveals the Adaptive Role of the Epigenome in Three Deep-Sea Polychaetes.</title>
        <authorList>
            <person name="Perez M."/>
            <person name="Aroh O."/>
            <person name="Sun Y."/>
            <person name="Lan Y."/>
            <person name="Juniper S.K."/>
            <person name="Young C.R."/>
            <person name="Angers B."/>
            <person name="Qian P.Y."/>
        </authorList>
    </citation>
    <scope>NUCLEOTIDE SEQUENCE</scope>
    <source>
        <strain evidence="3">P08H-3</strain>
    </source>
</reference>
<evidence type="ECO:0000256" key="2">
    <source>
        <dbReference type="SAM" id="Phobius"/>
    </source>
</evidence>
<gene>
    <name evidence="3" type="ORF">LSH36_120g05024</name>
</gene>
<accession>A0AAD9JXY9</accession>
<dbReference type="AlphaFoldDB" id="A0AAD9JXY9"/>